<dbReference type="InterPro" id="IPR036366">
    <property type="entry name" value="PGBDSf"/>
</dbReference>
<dbReference type="Gene3D" id="1.10.101.10">
    <property type="entry name" value="PGBD-like superfamily/PGBD"/>
    <property type="match status" value="1"/>
</dbReference>
<name>W9RET8_9ROSA</name>
<protein>
    <recommendedName>
        <fullName evidence="2">Peptidoglycan binding-like domain-containing protein</fullName>
    </recommendedName>
</protein>
<organism evidence="3 4">
    <name type="scientific">Morus notabilis</name>
    <dbReference type="NCBI Taxonomy" id="981085"/>
    <lineage>
        <taxon>Eukaryota</taxon>
        <taxon>Viridiplantae</taxon>
        <taxon>Streptophyta</taxon>
        <taxon>Embryophyta</taxon>
        <taxon>Tracheophyta</taxon>
        <taxon>Spermatophyta</taxon>
        <taxon>Magnoliopsida</taxon>
        <taxon>eudicotyledons</taxon>
        <taxon>Gunneridae</taxon>
        <taxon>Pentapetalae</taxon>
        <taxon>rosids</taxon>
        <taxon>fabids</taxon>
        <taxon>Rosales</taxon>
        <taxon>Moraceae</taxon>
        <taxon>Moreae</taxon>
        <taxon>Morus</taxon>
    </lineage>
</organism>
<dbReference type="GO" id="GO:0003756">
    <property type="term" value="F:protein disulfide isomerase activity"/>
    <property type="evidence" value="ECO:0007669"/>
    <property type="project" value="TreeGrafter"/>
</dbReference>
<dbReference type="InterPro" id="IPR002477">
    <property type="entry name" value="Peptidoglycan-bd-like"/>
</dbReference>
<dbReference type="STRING" id="981085.W9RET8"/>
<dbReference type="SUPFAM" id="SSF47090">
    <property type="entry name" value="PGBD-like"/>
    <property type="match status" value="1"/>
</dbReference>
<dbReference type="InterPro" id="IPR036365">
    <property type="entry name" value="PGBD-like_sf"/>
</dbReference>
<evidence type="ECO:0000313" key="3">
    <source>
        <dbReference type="EMBL" id="EXB87095.1"/>
    </source>
</evidence>
<dbReference type="KEGG" id="mnt:21393383"/>
<dbReference type="EMBL" id="KE344931">
    <property type="protein sequence ID" value="EXB87095.1"/>
    <property type="molecule type" value="Genomic_DNA"/>
</dbReference>
<keyword evidence="4" id="KW-1185">Reference proteome</keyword>
<reference evidence="4" key="1">
    <citation type="submission" date="2013-01" db="EMBL/GenBank/DDBJ databases">
        <title>Draft Genome Sequence of a Mulberry Tree, Morus notabilis C.K. Schneid.</title>
        <authorList>
            <person name="He N."/>
            <person name="Zhao S."/>
        </authorList>
    </citation>
    <scope>NUCLEOTIDE SEQUENCE</scope>
</reference>
<evidence type="ECO:0000259" key="2">
    <source>
        <dbReference type="Pfam" id="PF01471"/>
    </source>
</evidence>
<evidence type="ECO:0000313" key="4">
    <source>
        <dbReference type="Proteomes" id="UP000030645"/>
    </source>
</evidence>
<dbReference type="GO" id="GO:0009658">
    <property type="term" value="P:chloroplast organization"/>
    <property type="evidence" value="ECO:0007669"/>
    <property type="project" value="TreeGrafter"/>
</dbReference>
<keyword evidence="1" id="KW-0175">Coiled coil</keyword>
<dbReference type="PANTHER" id="PTHR15852">
    <property type="entry name" value="PLASTID TRANSCRIPTIONALLY ACTIVE PROTEIN"/>
    <property type="match status" value="1"/>
</dbReference>
<accession>W9RET8</accession>
<proteinExistence type="predicted"/>
<dbReference type="GO" id="GO:0009507">
    <property type="term" value="C:chloroplast"/>
    <property type="evidence" value="ECO:0007669"/>
    <property type="project" value="TreeGrafter"/>
</dbReference>
<evidence type="ECO:0000256" key="1">
    <source>
        <dbReference type="SAM" id="Coils"/>
    </source>
</evidence>
<dbReference type="Pfam" id="PF01471">
    <property type="entry name" value="PG_binding_1"/>
    <property type="match status" value="1"/>
</dbReference>
<gene>
    <name evidence="3" type="ORF">L484_010077</name>
</gene>
<dbReference type="eggNOG" id="ENOG502QRN0">
    <property type="taxonomic scope" value="Eukaryota"/>
</dbReference>
<dbReference type="OrthoDB" id="1001489at2759"/>
<feature type="domain" description="Peptidoglycan binding-like" evidence="2">
    <location>
        <begin position="181"/>
        <end position="239"/>
    </location>
</feature>
<dbReference type="Proteomes" id="UP000030645">
    <property type="component" value="Unassembled WGS sequence"/>
</dbReference>
<dbReference type="AlphaFoldDB" id="W9RET8"/>
<sequence>MCSSSSSFPLFLNPPIHHKPRPLFPSATFSSSSRSLGFKSFLCFSSDPSQFDRREVLWLREEQRWLREEQRWLREEQRWARERDSLLRRIANLERRIQAMQGSEAVAGVAALVQALKDQSRIAESGTSASPIVLEEKKSAEDEEREKEMVVVEKVVRVSDGEAAKTTGKKKRSALRMGSEGEEVRAMQEALEKLGFYSGEEDIEYSSFSTGTERAVKTWQASLGAREDGIVSEELLERLFMEQTQGVSSNKNAEPKEGANGSAITSVTEISNVQQTAVKDEGVKGVEVSKHRVYLLGENRWEEPSRLGGRDKKVDDKSTSKCHVCRGEGRLMCTGTNPSFFAMNRQS</sequence>
<dbReference type="PANTHER" id="PTHR15852:SF16">
    <property type="entry name" value="PROTEIN DISULFIDE ISOMERASE PTAC5, CHLOROPLASTIC"/>
    <property type="match status" value="1"/>
</dbReference>
<feature type="coiled-coil region" evidence="1">
    <location>
        <begin position="76"/>
        <end position="103"/>
    </location>
</feature>